<feature type="active site" description="Proton donor/acceptor" evidence="6">
    <location>
        <position position="666"/>
    </location>
</feature>
<evidence type="ECO:0000256" key="3">
    <source>
        <dbReference type="ARBA" id="ARBA00022960"/>
    </source>
</evidence>
<dbReference type="Pfam" id="PF03734">
    <property type="entry name" value="YkuD"/>
    <property type="match status" value="1"/>
</dbReference>
<keyword evidence="4 6" id="KW-0573">Peptidoglycan synthesis</keyword>
<feature type="compositionally biased region" description="Acidic residues" evidence="7">
    <location>
        <begin position="19"/>
        <end position="33"/>
    </location>
</feature>
<evidence type="ECO:0000256" key="6">
    <source>
        <dbReference type="PROSITE-ProRule" id="PRU01373"/>
    </source>
</evidence>
<feature type="active site" description="Nucleophile" evidence="6">
    <location>
        <position position="683"/>
    </location>
</feature>
<reference evidence="10 11" key="1">
    <citation type="journal article" date="2021" name="MBio">
        <title>Poor Competitiveness of Bradyrhizobium in Pigeon Pea Root Colonization in Indian Soils.</title>
        <authorList>
            <person name="Chalasani D."/>
            <person name="Basu A."/>
            <person name="Pullabhotla S.V.S.R.N."/>
            <person name="Jorrin B."/>
            <person name="Neal A.L."/>
            <person name="Poole P.S."/>
            <person name="Podile A.R."/>
            <person name="Tkacz A."/>
        </authorList>
    </citation>
    <scope>NUCLEOTIDE SEQUENCE [LARGE SCALE GENOMIC DNA]</scope>
    <source>
        <strain evidence="10 11">HU14</strain>
    </source>
</reference>
<dbReference type="CDD" id="cd16913">
    <property type="entry name" value="YkuD_like"/>
    <property type="match status" value="1"/>
</dbReference>
<evidence type="ECO:0000313" key="10">
    <source>
        <dbReference type="EMBL" id="MBW9095110.1"/>
    </source>
</evidence>
<gene>
    <name evidence="10" type="ORF">JNB62_15595</name>
</gene>
<keyword evidence="8" id="KW-0812">Transmembrane</keyword>
<evidence type="ECO:0000256" key="1">
    <source>
        <dbReference type="ARBA" id="ARBA00004752"/>
    </source>
</evidence>
<evidence type="ECO:0000256" key="4">
    <source>
        <dbReference type="ARBA" id="ARBA00022984"/>
    </source>
</evidence>
<comment type="pathway">
    <text evidence="1 6">Cell wall biogenesis; peptidoglycan biosynthesis.</text>
</comment>
<dbReference type="InterPro" id="IPR050979">
    <property type="entry name" value="LD-transpeptidase"/>
</dbReference>
<evidence type="ECO:0000256" key="7">
    <source>
        <dbReference type="SAM" id="MobiDB-lite"/>
    </source>
</evidence>
<dbReference type="PANTHER" id="PTHR30582">
    <property type="entry name" value="L,D-TRANSPEPTIDASE"/>
    <property type="match status" value="1"/>
</dbReference>
<feature type="domain" description="L,D-TPase catalytic" evidence="9">
    <location>
        <begin position="585"/>
        <end position="707"/>
    </location>
</feature>
<comment type="caution">
    <text evidence="10">The sequence shown here is derived from an EMBL/GenBank/DDBJ whole genome shotgun (WGS) entry which is preliminary data.</text>
</comment>
<feature type="compositionally biased region" description="Acidic residues" evidence="7">
    <location>
        <begin position="41"/>
        <end position="86"/>
    </location>
</feature>
<dbReference type="PANTHER" id="PTHR30582:SF2">
    <property type="entry name" value="L,D-TRANSPEPTIDASE YCIB-RELATED"/>
    <property type="match status" value="1"/>
</dbReference>
<keyword evidence="8" id="KW-1133">Transmembrane helix</keyword>
<feature type="region of interest" description="Disordered" evidence="7">
    <location>
        <begin position="1"/>
        <end position="194"/>
    </location>
</feature>
<feature type="compositionally biased region" description="Low complexity" evidence="7">
    <location>
        <begin position="185"/>
        <end position="194"/>
    </location>
</feature>
<dbReference type="Proteomes" id="UP001196843">
    <property type="component" value="Unassembled WGS sequence"/>
</dbReference>
<protein>
    <submittedName>
        <fullName evidence="10">L,D-transpeptidase family protein</fullName>
    </submittedName>
</protein>
<dbReference type="InterPro" id="IPR005490">
    <property type="entry name" value="LD_TPept_cat_dom"/>
</dbReference>
<feature type="compositionally biased region" description="Acidic residues" evidence="7">
    <location>
        <begin position="133"/>
        <end position="146"/>
    </location>
</feature>
<name>A0ABS7HRX7_9MICO</name>
<keyword evidence="5 6" id="KW-0961">Cell wall biogenesis/degradation</keyword>
<dbReference type="PROSITE" id="PS52029">
    <property type="entry name" value="LD_TPASE"/>
    <property type="match status" value="1"/>
</dbReference>
<dbReference type="EMBL" id="JAEUAW010000014">
    <property type="protein sequence ID" value="MBW9095110.1"/>
    <property type="molecule type" value="Genomic_DNA"/>
</dbReference>
<dbReference type="RefSeq" id="WP_220301822.1">
    <property type="nucleotide sequence ID" value="NZ_JAEUAW010000014.1"/>
</dbReference>
<accession>A0ABS7HRX7</accession>
<evidence type="ECO:0000256" key="2">
    <source>
        <dbReference type="ARBA" id="ARBA00022679"/>
    </source>
</evidence>
<keyword evidence="3 6" id="KW-0133">Cell shape</keyword>
<feature type="compositionally biased region" description="Low complexity" evidence="7">
    <location>
        <begin position="87"/>
        <end position="100"/>
    </location>
</feature>
<evidence type="ECO:0000313" key="11">
    <source>
        <dbReference type="Proteomes" id="UP001196843"/>
    </source>
</evidence>
<keyword evidence="2" id="KW-0808">Transferase</keyword>
<dbReference type="Gene3D" id="2.40.440.10">
    <property type="entry name" value="L,D-transpeptidase catalytic domain-like"/>
    <property type="match status" value="1"/>
</dbReference>
<evidence type="ECO:0000256" key="8">
    <source>
        <dbReference type="SAM" id="Phobius"/>
    </source>
</evidence>
<feature type="compositionally biased region" description="Acidic residues" evidence="7">
    <location>
        <begin position="102"/>
        <end position="125"/>
    </location>
</feature>
<dbReference type="InterPro" id="IPR038063">
    <property type="entry name" value="Transpep_catalytic_dom"/>
</dbReference>
<feature type="transmembrane region" description="Helical" evidence="8">
    <location>
        <begin position="264"/>
        <end position="287"/>
    </location>
</feature>
<sequence>MTDLATQRQADKASAGDGAEVEEAVDDATDQELEGSPADESAVDAEPTDEAADAADGDGEAADGDAEAEDADAPADGDGEPEDAAEVADAADSSDAGVDAPEQTDEVEADVAEPEEADAVDDGEPTEPGASDEVVEPEAGDEVVEPEADHPDPDETVATTGEATAPEEPVADTAGERADSEDADPAGSAPAAAGADDIDAAPAASAATAVLAPVADPVAPQDADATTVLPDLAAPASAAPPAGTDGVVYAWAEPAPKPKKKRTALWVGIGAGVAAVALVASSLLLIAPGTTVAGVPVGWMTPGAAAAAIEQRLAETTVVLTGEGGDAELTGAELGASVDGQALADAAFGEHPMWNVTSWFAETGAEVELDAAVAVEALRDAAPDLFTDPVDATVSYDAATASYVSTPAEAGSGIDLSTVQQALQAAFEAGKTSVDVEAVVGEVPATISTETAADTATKLNGVLANVGFYVGDERTVPVDPAVAASWITLDEGDDGSIIIDVDEQKIQSVVDTLPGLVNRDAVNATVVTNSAGKVLGNPVSAGAEGRTLESTDGIAAAFAEQIAGGDGAYELKVTATPFTTTNLARRIDVNLSTQRATLFENDQVVQTFVVSSGAANTRTPTGNFTVYAYTRITDMGALCYNPNAVNSYCTEDVPWVTWFYPDIAFHGASAFRSALGFPQSHGCVNMWDDAAKYIYEWSRVGTEVSVHY</sequence>
<keyword evidence="8" id="KW-0472">Membrane</keyword>
<keyword evidence="11" id="KW-1185">Reference proteome</keyword>
<dbReference type="SUPFAM" id="SSF141523">
    <property type="entry name" value="L,D-transpeptidase catalytic domain-like"/>
    <property type="match status" value="1"/>
</dbReference>
<proteinExistence type="predicted"/>
<evidence type="ECO:0000259" key="9">
    <source>
        <dbReference type="PROSITE" id="PS52029"/>
    </source>
</evidence>
<organism evidence="10 11">
    <name type="scientific">Microbacterium jejuense</name>
    <dbReference type="NCBI Taxonomy" id="1263637"/>
    <lineage>
        <taxon>Bacteria</taxon>
        <taxon>Bacillati</taxon>
        <taxon>Actinomycetota</taxon>
        <taxon>Actinomycetes</taxon>
        <taxon>Micrococcales</taxon>
        <taxon>Microbacteriaceae</taxon>
        <taxon>Microbacterium</taxon>
    </lineage>
</organism>
<evidence type="ECO:0000256" key="5">
    <source>
        <dbReference type="ARBA" id="ARBA00023316"/>
    </source>
</evidence>